<evidence type="ECO:0000313" key="2">
    <source>
        <dbReference type="EMBL" id="HEM67544.1"/>
    </source>
</evidence>
<accession>A0A7J2U438</accession>
<feature type="transmembrane region" description="Helical" evidence="1">
    <location>
        <begin position="172"/>
        <end position="194"/>
    </location>
</feature>
<feature type="transmembrane region" description="Helical" evidence="1">
    <location>
        <begin position="40"/>
        <end position="56"/>
    </location>
</feature>
<protein>
    <recommendedName>
        <fullName evidence="3">Glycosyltransferase RgtA/B/C/D-like domain-containing protein</fullName>
    </recommendedName>
</protein>
<organism evidence="2">
    <name type="scientific">Ignisphaera aggregans</name>
    <dbReference type="NCBI Taxonomy" id="334771"/>
    <lineage>
        <taxon>Archaea</taxon>
        <taxon>Thermoproteota</taxon>
        <taxon>Thermoprotei</taxon>
        <taxon>Desulfurococcales</taxon>
        <taxon>Desulfurococcaceae</taxon>
        <taxon>Ignisphaera</taxon>
    </lineage>
</organism>
<keyword evidence="1" id="KW-0472">Membrane</keyword>
<feature type="transmembrane region" description="Helical" evidence="1">
    <location>
        <begin position="454"/>
        <end position="474"/>
    </location>
</feature>
<feature type="transmembrane region" description="Helical" evidence="1">
    <location>
        <begin position="225"/>
        <end position="244"/>
    </location>
</feature>
<evidence type="ECO:0008006" key="3">
    <source>
        <dbReference type="Google" id="ProtNLM"/>
    </source>
</evidence>
<proteinExistence type="predicted"/>
<feature type="transmembrane region" description="Helical" evidence="1">
    <location>
        <begin position="398"/>
        <end position="419"/>
    </location>
</feature>
<sequence>MALTTKYLYVFLVLGIIGGYAFLGYYYYKGLLSLDQYLKASFAALLSLILAIILSSRHKHQKIDTPGLNIGEIAYVIPYMVFISSTMDVCLFRHLDIFSILSLILALTILTLSKHDLGTSLLGITILATIIVTLYGIYTPSFGNDTWRDVTQASQIIERGGLRDLTMVHEAYPFPLVSLLYAIYGIVAGSNILWSSSTVGVVYLLLLILWIHVLSYKLNTGYHRVASLLALSTPLVIVWSVWFIPQAYALLMALPLLFLKLHIIIVTILTLALVFGHGGMALWTLGVFIVLFIFMKMIKAKTSAHTFLQQLNIKLALFLIIFSIYATYTVILMVLKGAVTNVFEAVMAFLRGERILIAAPSIQAQAPITSILGVIPIAILVTLGLVRILEDNDILLRLLVLVSLAGLAVAYVGAVAFPALDLPRYLGLGSIILLAMLSPQAFESLTRRGKLGAGYAYALLLLAILSFGFTGTLMPENPYTANPYLPWSMSGLITYDEAQELRNLAPLFCCNNFLIDWRAGAYLGYKYLWIQPWYRGFRNLNTGSLFIFAGSYGLLITPKYLEQSKEILIFRRSAFEMPEAYSTDVLKHIYLMIYKQNTSVYYFSGNFIILKLNSD</sequence>
<reference evidence="2" key="1">
    <citation type="journal article" date="2020" name="mSystems">
        <title>Genome- and Community-Level Interaction Insights into Carbon Utilization and Element Cycling Functions of Hydrothermarchaeota in Hydrothermal Sediment.</title>
        <authorList>
            <person name="Zhou Z."/>
            <person name="Liu Y."/>
            <person name="Xu W."/>
            <person name="Pan J."/>
            <person name="Luo Z.H."/>
            <person name="Li M."/>
        </authorList>
    </citation>
    <scope>NUCLEOTIDE SEQUENCE [LARGE SCALE GENOMIC DNA]</scope>
    <source>
        <strain evidence="2">SpSt-125</strain>
    </source>
</reference>
<name>A0A7J2U438_9CREN</name>
<feature type="transmembrane region" description="Helical" evidence="1">
    <location>
        <begin position="425"/>
        <end position="442"/>
    </location>
</feature>
<feature type="transmembrane region" description="Helical" evidence="1">
    <location>
        <begin position="7"/>
        <end position="28"/>
    </location>
</feature>
<feature type="transmembrane region" description="Helical" evidence="1">
    <location>
        <begin position="91"/>
        <end position="112"/>
    </location>
</feature>
<feature type="transmembrane region" description="Helical" evidence="1">
    <location>
        <begin position="256"/>
        <end position="275"/>
    </location>
</feature>
<feature type="transmembrane region" description="Helical" evidence="1">
    <location>
        <begin position="119"/>
        <end position="138"/>
    </location>
</feature>
<evidence type="ECO:0000256" key="1">
    <source>
        <dbReference type="SAM" id="Phobius"/>
    </source>
</evidence>
<dbReference type="EMBL" id="DSEU01000058">
    <property type="protein sequence ID" value="HEM67544.1"/>
    <property type="molecule type" value="Genomic_DNA"/>
</dbReference>
<dbReference type="AlphaFoldDB" id="A0A7J2U438"/>
<feature type="transmembrane region" description="Helical" evidence="1">
    <location>
        <begin position="201"/>
        <end position="219"/>
    </location>
</feature>
<feature type="transmembrane region" description="Helical" evidence="1">
    <location>
        <begin position="355"/>
        <end position="386"/>
    </location>
</feature>
<gene>
    <name evidence="2" type="ORF">ENO26_08310</name>
</gene>
<keyword evidence="1" id="KW-1133">Transmembrane helix</keyword>
<keyword evidence="1" id="KW-0812">Transmembrane</keyword>
<feature type="transmembrane region" description="Helical" evidence="1">
    <location>
        <begin position="311"/>
        <end position="335"/>
    </location>
</feature>
<comment type="caution">
    <text evidence="2">The sequence shown here is derived from an EMBL/GenBank/DDBJ whole genome shotgun (WGS) entry which is preliminary data.</text>
</comment>